<dbReference type="AlphaFoldDB" id="A0A2M6YCW3"/>
<organism evidence="2 3">
    <name type="scientific">Candidatus Berkelbacteria bacterium CG08_land_8_20_14_0_20_39_8</name>
    <dbReference type="NCBI Taxonomy" id="1974511"/>
    <lineage>
        <taxon>Bacteria</taxon>
        <taxon>Candidatus Berkelbacteria</taxon>
    </lineage>
</organism>
<keyword evidence="1" id="KW-0812">Transmembrane</keyword>
<evidence type="ECO:0000313" key="2">
    <source>
        <dbReference type="EMBL" id="PIU24518.1"/>
    </source>
</evidence>
<sequence>MLDSIFSFYDKTIMGLSPGYSGLISLAILLVLLWSFWHFIRGNFIWIILILIFIPAAWPAVKSIGRILLILGTFLILHI</sequence>
<keyword evidence="1" id="KW-0472">Membrane</keyword>
<reference evidence="3" key="1">
    <citation type="submission" date="2017-09" db="EMBL/GenBank/DDBJ databases">
        <title>Depth-based differentiation of microbial function through sediment-hosted aquifers and enrichment of novel symbionts in the deep terrestrial subsurface.</title>
        <authorList>
            <person name="Probst A.J."/>
            <person name="Ladd B."/>
            <person name="Jarett J.K."/>
            <person name="Geller-Mcgrath D.E."/>
            <person name="Sieber C.M.K."/>
            <person name="Emerson J.B."/>
            <person name="Anantharaman K."/>
            <person name="Thomas B.C."/>
            <person name="Malmstrom R."/>
            <person name="Stieglmeier M."/>
            <person name="Klingl A."/>
            <person name="Woyke T."/>
            <person name="Ryan C.M."/>
            <person name="Banfield J.F."/>
        </authorList>
    </citation>
    <scope>NUCLEOTIDE SEQUENCE [LARGE SCALE GENOMIC DNA]</scope>
</reference>
<dbReference type="EMBL" id="PEXI01000024">
    <property type="protein sequence ID" value="PIU24518.1"/>
    <property type="molecule type" value="Genomic_DNA"/>
</dbReference>
<protein>
    <submittedName>
        <fullName evidence="2">Uncharacterized protein</fullName>
    </submittedName>
</protein>
<accession>A0A2M6YCW3</accession>
<dbReference type="Proteomes" id="UP000229896">
    <property type="component" value="Unassembled WGS sequence"/>
</dbReference>
<keyword evidence="1" id="KW-1133">Transmembrane helix</keyword>
<evidence type="ECO:0000313" key="3">
    <source>
        <dbReference type="Proteomes" id="UP000229896"/>
    </source>
</evidence>
<gene>
    <name evidence="2" type="ORF">COT12_00655</name>
</gene>
<feature type="transmembrane region" description="Helical" evidence="1">
    <location>
        <begin position="20"/>
        <end position="37"/>
    </location>
</feature>
<comment type="caution">
    <text evidence="2">The sequence shown here is derived from an EMBL/GenBank/DDBJ whole genome shotgun (WGS) entry which is preliminary data.</text>
</comment>
<feature type="transmembrane region" description="Helical" evidence="1">
    <location>
        <begin position="43"/>
        <end position="61"/>
    </location>
</feature>
<name>A0A2M6YCW3_9BACT</name>
<evidence type="ECO:0000256" key="1">
    <source>
        <dbReference type="SAM" id="Phobius"/>
    </source>
</evidence>
<proteinExistence type="predicted"/>